<dbReference type="EMBL" id="JACVVK020000074">
    <property type="protein sequence ID" value="KAK7495514.1"/>
    <property type="molecule type" value="Genomic_DNA"/>
</dbReference>
<dbReference type="SUPFAM" id="SSF57535">
    <property type="entry name" value="Complement control module/SCR domain"/>
    <property type="match status" value="1"/>
</dbReference>
<feature type="chain" id="PRO_5044835736" description="Sushi domain-containing protein" evidence="5">
    <location>
        <begin position="27"/>
        <end position="381"/>
    </location>
</feature>
<keyword evidence="4" id="KW-1133">Transmembrane helix</keyword>
<keyword evidence="8" id="KW-1185">Reference proteome</keyword>
<feature type="region of interest" description="Disordered" evidence="3">
    <location>
        <begin position="184"/>
        <end position="212"/>
    </location>
</feature>
<feature type="compositionally biased region" description="Low complexity" evidence="3">
    <location>
        <begin position="200"/>
        <end position="212"/>
    </location>
</feature>
<evidence type="ECO:0000313" key="8">
    <source>
        <dbReference type="Proteomes" id="UP001519460"/>
    </source>
</evidence>
<evidence type="ECO:0000256" key="3">
    <source>
        <dbReference type="SAM" id="MobiDB-lite"/>
    </source>
</evidence>
<dbReference type="Gene3D" id="2.10.70.10">
    <property type="entry name" value="Complement Module, domain 1"/>
    <property type="match status" value="1"/>
</dbReference>
<comment type="caution">
    <text evidence="7">The sequence shown here is derived from an EMBL/GenBank/DDBJ whole genome shotgun (WGS) entry which is preliminary data.</text>
</comment>
<keyword evidence="5" id="KW-0732">Signal</keyword>
<feature type="transmembrane region" description="Helical" evidence="4">
    <location>
        <begin position="287"/>
        <end position="309"/>
    </location>
</feature>
<sequence>MASMASYGRVTLALLTVVALTTPVAATTATPASGEASVDTTAAPASGEASVDTTATPAYGVVSVGTTATPTSGVVSVWTTVEASSDDTSSDVAAATPTLLLSSSDTSSSTMTQMTAGITSTDPLEAPSEIVSAIWTNETHLLVSYWDTASRVFDNANVSVEMDTTGSILSPSAVDDASTLVTPTAMPATTTTPPPPTTPRGPTTTKAPTTPNPAHVYRCGSTWVKWGRDSTFELTSSGVVQYRCRPGFEDDGTGVETIRCVNKRWESNKPLSCQPVEPEQPETSVPAWLVAVLIVLTVLVTVVIAYLAVLTWQVCSTSPGLPGRVLPWQQTSKPPPSVKTGQSRWWTRKHPPRPHHPPAHVSPDGVAWIVDSDTVAYPVKP</sequence>
<dbReference type="InterPro" id="IPR000436">
    <property type="entry name" value="Sushi_SCR_CCP_dom"/>
</dbReference>
<feature type="region of interest" description="Disordered" evidence="3">
    <location>
        <begin position="28"/>
        <end position="50"/>
    </location>
</feature>
<comment type="caution">
    <text evidence="2">Lacks conserved residue(s) required for the propagation of feature annotation.</text>
</comment>
<organism evidence="7 8">
    <name type="scientific">Batillaria attramentaria</name>
    <dbReference type="NCBI Taxonomy" id="370345"/>
    <lineage>
        <taxon>Eukaryota</taxon>
        <taxon>Metazoa</taxon>
        <taxon>Spiralia</taxon>
        <taxon>Lophotrochozoa</taxon>
        <taxon>Mollusca</taxon>
        <taxon>Gastropoda</taxon>
        <taxon>Caenogastropoda</taxon>
        <taxon>Sorbeoconcha</taxon>
        <taxon>Cerithioidea</taxon>
        <taxon>Batillariidae</taxon>
        <taxon>Batillaria</taxon>
    </lineage>
</organism>
<dbReference type="AlphaFoldDB" id="A0ABD0L7Z9"/>
<keyword evidence="4" id="KW-0472">Membrane</keyword>
<protein>
    <recommendedName>
        <fullName evidence="6">Sushi domain-containing protein</fullName>
    </recommendedName>
</protein>
<reference evidence="7 8" key="1">
    <citation type="journal article" date="2023" name="Sci. Data">
        <title>Genome assembly of the Korean intertidal mud-creeper Batillaria attramentaria.</title>
        <authorList>
            <person name="Patra A.K."/>
            <person name="Ho P.T."/>
            <person name="Jun S."/>
            <person name="Lee S.J."/>
            <person name="Kim Y."/>
            <person name="Won Y.J."/>
        </authorList>
    </citation>
    <scope>NUCLEOTIDE SEQUENCE [LARGE SCALE GENOMIC DNA]</scope>
    <source>
        <strain evidence="7">Wonlab-2016</strain>
    </source>
</reference>
<gene>
    <name evidence="7" type="ORF">BaRGS_00013212</name>
</gene>
<feature type="domain" description="Sushi" evidence="6">
    <location>
        <begin position="217"/>
        <end position="275"/>
    </location>
</feature>
<evidence type="ECO:0000313" key="7">
    <source>
        <dbReference type="EMBL" id="KAK7495514.1"/>
    </source>
</evidence>
<evidence type="ECO:0000256" key="2">
    <source>
        <dbReference type="PROSITE-ProRule" id="PRU00302"/>
    </source>
</evidence>
<proteinExistence type="predicted"/>
<evidence type="ECO:0000256" key="1">
    <source>
        <dbReference type="ARBA" id="ARBA00023157"/>
    </source>
</evidence>
<name>A0ABD0L7Z9_9CAEN</name>
<keyword evidence="4" id="KW-0812">Transmembrane</keyword>
<dbReference type="InterPro" id="IPR035976">
    <property type="entry name" value="Sushi/SCR/CCP_sf"/>
</dbReference>
<evidence type="ECO:0000256" key="5">
    <source>
        <dbReference type="SAM" id="SignalP"/>
    </source>
</evidence>
<evidence type="ECO:0000256" key="4">
    <source>
        <dbReference type="SAM" id="Phobius"/>
    </source>
</evidence>
<feature type="compositionally biased region" description="Basic residues" evidence="3">
    <location>
        <begin position="346"/>
        <end position="358"/>
    </location>
</feature>
<feature type="signal peptide" evidence="5">
    <location>
        <begin position="1"/>
        <end position="26"/>
    </location>
</feature>
<evidence type="ECO:0000259" key="6">
    <source>
        <dbReference type="PROSITE" id="PS50923"/>
    </source>
</evidence>
<dbReference type="Proteomes" id="UP001519460">
    <property type="component" value="Unassembled WGS sequence"/>
</dbReference>
<accession>A0ABD0L7Z9</accession>
<keyword evidence="2" id="KW-0768">Sushi</keyword>
<feature type="region of interest" description="Disordered" evidence="3">
    <location>
        <begin position="326"/>
        <end position="365"/>
    </location>
</feature>
<keyword evidence="1" id="KW-1015">Disulfide bond</keyword>
<dbReference type="PROSITE" id="PS50923">
    <property type="entry name" value="SUSHI"/>
    <property type="match status" value="1"/>
</dbReference>